<feature type="compositionally biased region" description="Basic and acidic residues" evidence="2">
    <location>
        <begin position="381"/>
        <end position="394"/>
    </location>
</feature>
<feature type="compositionally biased region" description="Acidic residues" evidence="2">
    <location>
        <begin position="549"/>
        <end position="570"/>
    </location>
</feature>
<feature type="compositionally biased region" description="Acidic residues" evidence="2">
    <location>
        <begin position="362"/>
        <end position="374"/>
    </location>
</feature>
<gene>
    <name evidence="3" type="ORF">ANCCAN_02647</name>
</gene>
<feature type="region of interest" description="Disordered" evidence="2">
    <location>
        <begin position="297"/>
        <end position="459"/>
    </location>
</feature>
<dbReference type="STRING" id="29170.A0A368H3W8"/>
<dbReference type="Proteomes" id="UP000252519">
    <property type="component" value="Unassembled WGS sequence"/>
</dbReference>
<feature type="compositionally biased region" description="Polar residues" evidence="2">
    <location>
        <begin position="396"/>
        <end position="407"/>
    </location>
</feature>
<dbReference type="EMBL" id="JOJR01000015">
    <property type="protein sequence ID" value="RCN51286.1"/>
    <property type="molecule type" value="Genomic_DNA"/>
</dbReference>
<evidence type="ECO:0000313" key="4">
    <source>
        <dbReference type="Proteomes" id="UP000252519"/>
    </source>
</evidence>
<sequence length="570" mass="63818">MKAPRVAISWMTSMDPRTASGTAHKTDRAGWDVARGDFVERRVKLIRQPNIDQLDKTGQKGGLRPAVDEDFAWLPDAEFVFPLHKFAIRECAVIAFTPPRCFIMCDKEGTEDEERLNEISDGLRESYTRSPPREDDTEIRPGIALVGIRRNVFMRVVVLEADVHKPMKVRCACMDYNAIYSFEREELFPLPTEFSPKNVPINIFLGRFRGTHYVFKDKYEEVNNAMCQPNKDEGLVSFVTCAIYGAAPDGLTIVDATMPDENGWVSLVMIRSCIAAPMAGDPPIRCSAAQAEAALQQKHPRKYLPAPSVPAVPKPESEEGSDESDNVSGEYTDSVKSDTEKETALSEREQGQPTRNVRGESIPEEADTDVDGTEESLVIARKQDEERRMFEEMQRNVINTSEKSTSEATDEEQKRSNDVGHPEDEVKCEQEASAAKETADVSEPEVCTKTVHAQGENQDIIGEDAVHVEETDQMHHLSDNIVKELEKDVTNLSESNNVKKEQIAKLELKLHRLLHPEKNEDPASERDDTVPEEAKNKPVSTPPISAVSADDDNNDVEDIEDDVDVQDLHK</sequence>
<evidence type="ECO:0000256" key="1">
    <source>
        <dbReference type="SAM" id="Coils"/>
    </source>
</evidence>
<name>A0A368H3W8_ANCCA</name>
<dbReference type="Gene3D" id="2.30.30.140">
    <property type="match status" value="1"/>
</dbReference>
<dbReference type="AlphaFoldDB" id="A0A368H3W8"/>
<feature type="compositionally biased region" description="Basic and acidic residues" evidence="2">
    <location>
        <begin position="514"/>
        <end position="536"/>
    </location>
</feature>
<feature type="region of interest" description="Disordered" evidence="2">
    <location>
        <begin position="514"/>
        <end position="570"/>
    </location>
</feature>
<feature type="compositionally biased region" description="Basic and acidic residues" evidence="2">
    <location>
        <begin position="411"/>
        <end position="430"/>
    </location>
</feature>
<feature type="compositionally biased region" description="Basic and acidic residues" evidence="2">
    <location>
        <begin position="333"/>
        <end position="350"/>
    </location>
</feature>
<keyword evidence="4" id="KW-1185">Reference proteome</keyword>
<accession>A0A368H3W8</accession>
<evidence type="ECO:0000313" key="3">
    <source>
        <dbReference type="EMBL" id="RCN51286.1"/>
    </source>
</evidence>
<comment type="caution">
    <text evidence="3">The sequence shown here is derived from an EMBL/GenBank/DDBJ whole genome shotgun (WGS) entry which is preliminary data.</text>
</comment>
<feature type="coiled-coil region" evidence="1">
    <location>
        <begin position="482"/>
        <end position="509"/>
    </location>
</feature>
<proteinExistence type="predicted"/>
<reference evidence="3 4" key="1">
    <citation type="submission" date="2014-10" db="EMBL/GenBank/DDBJ databases">
        <title>Draft genome of the hookworm Ancylostoma caninum.</title>
        <authorList>
            <person name="Mitreva M."/>
        </authorList>
    </citation>
    <scope>NUCLEOTIDE SEQUENCE [LARGE SCALE GENOMIC DNA]</scope>
    <source>
        <strain evidence="3 4">Baltimore</strain>
    </source>
</reference>
<evidence type="ECO:0008006" key="5">
    <source>
        <dbReference type="Google" id="ProtNLM"/>
    </source>
</evidence>
<keyword evidence="1" id="KW-0175">Coiled coil</keyword>
<evidence type="ECO:0000256" key="2">
    <source>
        <dbReference type="SAM" id="MobiDB-lite"/>
    </source>
</evidence>
<dbReference type="OrthoDB" id="5872245at2759"/>
<protein>
    <recommendedName>
        <fullName evidence="5">Tudor domain-containing protein</fullName>
    </recommendedName>
</protein>
<organism evidence="3 4">
    <name type="scientific">Ancylostoma caninum</name>
    <name type="common">Dog hookworm</name>
    <dbReference type="NCBI Taxonomy" id="29170"/>
    <lineage>
        <taxon>Eukaryota</taxon>
        <taxon>Metazoa</taxon>
        <taxon>Ecdysozoa</taxon>
        <taxon>Nematoda</taxon>
        <taxon>Chromadorea</taxon>
        <taxon>Rhabditida</taxon>
        <taxon>Rhabditina</taxon>
        <taxon>Rhabditomorpha</taxon>
        <taxon>Strongyloidea</taxon>
        <taxon>Ancylostomatidae</taxon>
        <taxon>Ancylostomatinae</taxon>
        <taxon>Ancylostoma</taxon>
    </lineage>
</organism>